<evidence type="ECO:0000313" key="10">
    <source>
        <dbReference type="EMBL" id="KAH0464438.1"/>
    </source>
</evidence>
<evidence type="ECO:0000256" key="7">
    <source>
        <dbReference type="ARBA" id="ARBA00025911"/>
    </source>
</evidence>
<feature type="compositionally biased region" description="Basic and acidic residues" evidence="9">
    <location>
        <begin position="147"/>
        <end position="167"/>
    </location>
</feature>
<comment type="subunit">
    <text evidence="7">Heterotrimeric transcription factor composed of three components, NF-YA, NF-YB and NF-YC. NF-YB and NF-YC must interact and dimerize for NF-YA association and DNA binding.</text>
</comment>
<reference evidence="10 11" key="1">
    <citation type="journal article" date="2021" name="Hortic Res">
        <title>Chromosome-scale assembly of the Dendrobium chrysotoxum genome enhances the understanding of orchid evolution.</title>
        <authorList>
            <person name="Zhang Y."/>
            <person name="Zhang G.Q."/>
            <person name="Zhang D."/>
            <person name="Liu X.D."/>
            <person name="Xu X.Y."/>
            <person name="Sun W.H."/>
            <person name="Yu X."/>
            <person name="Zhu X."/>
            <person name="Wang Z.W."/>
            <person name="Zhao X."/>
            <person name="Zhong W.Y."/>
            <person name="Chen H."/>
            <person name="Yin W.L."/>
            <person name="Huang T."/>
            <person name="Niu S.C."/>
            <person name="Liu Z.J."/>
        </authorList>
    </citation>
    <scope>NUCLEOTIDE SEQUENCE [LARGE SCALE GENOMIC DNA]</scope>
    <source>
        <strain evidence="10">Lindl</strain>
    </source>
</reference>
<sequence>MRCLSAPYDIKLLLIALKGLNCQFHGEEQSKFMVQEMSCENRKDAEMQNMNNKDSQQNLVQSTCNYLSNSFPWWNSGGHHIVLYPTTTNLYANANSLALNQIKQVGNQNLEQESSSTQSTGHSHHEVSGKREDNLNERCVSAQSGAIHDKADEKGDERMHEKLEQGHPKQVLSAGSTQFFYAPQKLDCNQSLAYLPYAYSDAHYAGVMAAYGSHAVIHPHMMGVSPCSRVALPHQPAGEEPIFVNAKQYKAILRRRQHRAKLEFHNKSLKNPRKPYLHESRHLHAMKRARGTGGRFLNTKKIQDASGVHNFSGSEPLQPGRTVGLHNGAATTSATPTCSEITSVSNSGGPGVMLHSQTQLGFTSDLHSHSHFQKTVVLHDGCDGLFNNGTKLRVPVASYFLIKILKKNIKYIQNVCRFCDFLYAFNS</sequence>
<evidence type="ECO:0000256" key="8">
    <source>
        <dbReference type="RuleBase" id="RU367155"/>
    </source>
</evidence>
<feature type="compositionally biased region" description="Basic and acidic residues" evidence="9">
    <location>
        <begin position="123"/>
        <end position="136"/>
    </location>
</feature>
<gene>
    <name evidence="10" type="ORF">IEQ34_007224</name>
</gene>
<dbReference type="PRINTS" id="PR00616">
    <property type="entry name" value="CCAATSUBUNTB"/>
</dbReference>
<evidence type="ECO:0000256" key="3">
    <source>
        <dbReference type="ARBA" id="ARBA00023125"/>
    </source>
</evidence>
<dbReference type="InterPro" id="IPR001289">
    <property type="entry name" value="NFYA"/>
</dbReference>
<keyword evidence="3 8" id="KW-0238">DNA-binding</keyword>
<evidence type="ECO:0000256" key="1">
    <source>
        <dbReference type="ARBA" id="ARBA00004123"/>
    </source>
</evidence>
<accession>A0AAV7HA42</accession>
<dbReference type="PROSITE" id="PS00686">
    <property type="entry name" value="NFYA_HAP2_1"/>
    <property type="match status" value="1"/>
</dbReference>
<feature type="compositionally biased region" description="Low complexity" evidence="9">
    <location>
        <begin position="111"/>
        <end position="121"/>
    </location>
</feature>
<dbReference type="GO" id="GO:0016602">
    <property type="term" value="C:CCAAT-binding factor complex"/>
    <property type="evidence" value="ECO:0007669"/>
    <property type="project" value="InterPro"/>
</dbReference>
<organism evidence="10 11">
    <name type="scientific">Dendrobium chrysotoxum</name>
    <name type="common">Orchid</name>
    <dbReference type="NCBI Taxonomy" id="161865"/>
    <lineage>
        <taxon>Eukaryota</taxon>
        <taxon>Viridiplantae</taxon>
        <taxon>Streptophyta</taxon>
        <taxon>Embryophyta</taxon>
        <taxon>Tracheophyta</taxon>
        <taxon>Spermatophyta</taxon>
        <taxon>Magnoliopsida</taxon>
        <taxon>Liliopsida</taxon>
        <taxon>Asparagales</taxon>
        <taxon>Orchidaceae</taxon>
        <taxon>Epidendroideae</taxon>
        <taxon>Malaxideae</taxon>
        <taxon>Dendrobiinae</taxon>
        <taxon>Dendrobium</taxon>
    </lineage>
</organism>
<evidence type="ECO:0000256" key="4">
    <source>
        <dbReference type="ARBA" id="ARBA00023159"/>
    </source>
</evidence>
<dbReference type="InterPro" id="IPR018362">
    <property type="entry name" value="CCAAT-binding_factor_CS"/>
</dbReference>
<comment type="function">
    <text evidence="8">Component of the sequence-specific heterotrimeric transcription factor (NF-Y) which specifically recognizes a 5'-CCAAT-3' box motif found in the promoters of its target genes.</text>
</comment>
<evidence type="ECO:0000256" key="2">
    <source>
        <dbReference type="ARBA" id="ARBA00023015"/>
    </source>
</evidence>
<name>A0AAV7HA42_DENCH</name>
<keyword evidence="5 8" id="KW-0804">Transcription</keyword>
<keyword evidence="2 8" id="KW-0805">Transcription regulation</keyword>
<comment type="subcellular location">
    <subcellularLocation>
        <location evidence="1 8">Nucleus</location>
    </subcellularLocation>
</comment>
<evidence type="ECO:0000256" key="6">
    <source>
        <dbReference type="ARBA" id="ARBA00023242"/>
    </source>
</evidence>
<protein>
    <recommendedName>
        <fullName evidence="8">Nuclear transcription factor Y subunit</fullName>
    </recommendedName>
</protein>
<evidence type="ECO:0000256" key="5">
    <source>
        <dbReference type="ARBA" id="ARBA00023163"/>
    </source>
</evidence>
<keyword evidence="4" id="KW-0010">Activator</keyword>
<dbReference type="Pfam" id="PF02045">
    <property type="entry name" value="CBFB_NFYA"/>
    <property type="match status" value="1"/>
</dbReference>
<keyword evidence="11" id="KW-1185">Reference proteome</keyword>
<dbReference type="EMBL" id="JAGFBR010000007">
    <property type="protein sequence ID" value="KAH0464438.1"/>
    <property type="molecule type" value="Genomic_DNA"/>
</dbReference>
<dbReference type="PROSITE" id="PS51152">
    <property type="entry name" value="NFYA_HAP2_2"/>
    <property type="match status" value="1"/>
</dbReference>
<dbReference type="AlphaFoldDB" id="A0AAV7HA42"/>
<evidence type="ECO:0000313" key="11">
    <source>
        <dbReference type="Proteomes" id="UP000775213"/>
    </source>
</evidence>
<dbReference type="Gene3D" id="6.10.250.2430">
    <property type="match status" value="1"/>
</dbReference>
<comment type="caution">
    <text evidence="10">The sequence shown here is derived from an EMBL/GenBank/DDBJ whole genome shotgun (WGS) entry which is preliminary data.</text>
</comment>
<dbReference type="GO" id="GO:0003677">
    <property type="term" value="F:DNA binding"/>
    <property type="evidence" value="ECO:0007669"/>
    <property type="project" value="UniProtKB-KW"/>
</dbReference>
<dbReference type="GO" id="GO:0003700">
    <property type="term" value="F:DNA-binding transcription factor activity"/>
    <property type="evidence" value="ECO:0007669"/>
    <property type="project" value="UniProtKB-UniRule"/>
</dbReference>
<dbReference type="SMART" id="SM00521">
    <property type="entry name" value="CBF"/>
    <property type="match status" value="1"/>
</dbReference>
<dbReference type="Proteomes" id="UP000775213">
    <property type="component" value="Unassembled WGS sequence"/>
</dbReference>
<comment type="similarity">
    <text evidence="8">Belongs to the NFYA/HAP2 subunit family.</text>
</comment>
<evidence type="ECO:0000256" key="9">
    <source>
        <dbReference type="SAM" id="MobiDB-lite"/>
    </source>
</evidence>
<proteinExistence type="inferred from homology"/>
<feature type="region of interest" description="Disordered" evidence="9">
    <location>
        <begin position="108"/>
        <end position="168"/>
    </location>
</feature>
<keyword evidence="6 8" id="KW-0539">Nucleus</keyword>
<dbReference type="PANTHER" id="PTHR12632">
    <property type="entry name" value="TRANSCRIPTION FACTOR NF-Y ALPHA-RELATED"/>
    <property type="match status" value="1"/>
</dbReference>